<evidence type="ECO:0000256" key="6">
    <source>
        <dbReference type="ARBA" id="ARBA00023295"/>
    </source>
</evidence>
<dbReference type="PANTHER" id="PTHR10353:SF36">
    <property type="entry name" value="LP05116P"/>
    <property type="match status" value="1"/>
</dbReference>
<feature type="chain" id="PRO_5042249951" description="beta-glucosidase" evidence="9">
    <location>
        <begin position="25"/>
        <end position="508"/>
    </location>
</feature>
<dbReference type="EMBL" id="JAIFRP010004406">
    <property type="protein sequence ID" value="KAK2576537.1"/>
    <property type="molecule type" value="Genomic_DNA"/>
</dbReference>
<evidence type="ECO:0000256" key="9">
    <source>
        <dbReference type="SAM" id="SignalP"/>
    </source>
</evidence>
<keyword evidence="9" id="KW-0732">Signal</keyword>
<dbReference type="PROSITE" id="PS00572">
    <property type="entry name" value="GLYCOSYL_HYDROL_F1_1"/>
    <property type="match status" value="1"/>
</dbReference>
<protein>
    <recommendedName>
        <fullName evidence="3">beta-glucosidase</fullName>
        <ecNumber evidence="3">3.2.1.21</ecNumber>
    </recommendedName>
</protein>
<accession>A0AAD9RB90</accession>
<dbReference type="InterPro" id="IPR018120">
    <property type="entry name" value="Glyco_hydro_1_AS"/>
</dbReference>
<dbReference type="PANTHER" id="PTHR10353">
    <property type="entry name" value="GLYCOSYL HYDROLASE"/>
    <property type="match status" value="1"/>
</dbReference>
<organism evidence="10 11">
    <name type="scientific">Odynerus spinipes</name>
    <dbReference type="NCBI Taxonomy" id="1348599"/>
    <lineage>
        <taxon>Eukaryota</taxon>
        <taxon>Metazoa</taxon>
        <taxon>Ecdysozoa</taxon>
        <taxon>Arthropoda</taxon>
        <taxon>Hexapoda</taxon>
        <taxon>Insecta</taxon>
        <taxon>Pterygota</taxon>
        <taxon>Neoptera</taxon>
        <taxon>Endopterygota</taxon>
        <taxon>Hymenoptera</taxon>
        <taxon>Apocrita</taxon>
        <taxon>Aculeata</taxon>
        <taxon>Vespoidea</taxon>
        <taxon>Vespidae</taxon>
        <taxon>Eumeninae</taxon>
        <taxon>Odynerus</taxon>
    </lineage>
</organism>
<keyword evidence="5" id="KW-0325">Glycoprotein</keyword>
<keyword evidence="6" id="KW-0326">Glycosidase</keyword>
<dbReference type="SUPFAM" id="SSF51445">
    <property type="entry name" value="(Trans)glycosidases"/>
    <property type="match status" value="1"/>
</dbReference>
<evidence type="ECO:0000256" key="7">
    <source>
        <dbReference type="PROSITE-ProRule" id="PRU10055"/>
    </source>
</evidence>
<dbReference type="GO" id="GO:0008422">
    <property type="term" value="F:beta-glucosidase activity"/>
    <property type="evidence" value="ECO:0007669"/>
    <property type="project" value="TreeGrafter"/>
</dbReference>
<evidence type="ECO:0000256" key="2">
    <source>
        <dbReference type="ARBA" id="ARBA00011738"/>
    </source>
</evidence>
<evidence type="ECO:0000313" key="10">
    <source>
        <dbReference type="EMBL" id="KAK2576537.1"/>
    </source>
</evidence>
<dbReference type="EC" id="3.2.1.21" evidence="3"/>
<dbReference type="Pfam" id="PF00232">
    <property type="entry name" value="Glyco_hydro_1"/>
    <property type="match status" value="1"/>
</dbReference>
<sequence>MVTQRCLLLKVTICMLLVTKSTQSQTEDPKNTVFPDNFLLGAATASYQIEGGWNASDKGVNIWDEFTHDNPLNIIDHSNGDVACDSYNKYKEDIELLSDMGVDFYRFSLSWSRILPTGFINVVSKDGLNYYKNLIDKLLEKDIQPFVTLYHWDLPSDLEKIGGWMNELIVDYFADYARIVFRELGPKVKYFFTINEPSVFCLEGYGQTLKAPGKNLTGHGEYLCMHNVLKAHAKAYHIYDREFRDTQKGLLSIVAPCTMYFAKDGNDMEVEDIAFQFSCGWITHPIFSKTGDYPHIMKERIAENSKIQGYQTSRLPEFSNEWIDYIRGTADFFALNHYTSKLVEKVPKIPNVPWYNEIGVNVTVDPSWPSTASKWLKVVPQGLRRILNIIKNEYDNPPVIITENGFSDNGTLLDLPRIRYYHDYLKAMLEAIYEDGCDVKGFTAWSVLDNFEWNRGYTEKFGLVNVDFSSPNRTRTPKMSMKWFKNVIKQRRLVDFDLIDGHYTVVCI</sequence>
<reference evidence="10" key="2">
    <citation type="journal article" date="2023" name="Commun. Biol.">
        <title>Intrasexual cuticular hydrocarbon dimorphism in a wasp sheds light on hydrocarbon biosynthesis genes in Hymenoptera.</title>
        <authorList>
            <person name="Moris V.C."/>
            <person name="Podsiadlowski L."/>
            <person name="Martin S."/>
            <person name="Oeyen J.P."/>
            <person name="Donath A."/>
            <person name="Petersen M."/>
            <person name="Wilbrandt J."/>
            <person name="Misof B."/>
            <person name="Liedtke D."/>
            <person name="Thamm M."/>
            <person name="Scheiner R."/>
            <person name="Schmitt T."/>
            <person name="Niehuis O."/>
        </authorList>
    </citation>
    <scope>NUCLEOTIDE SEQUENCE</scope>
    <source>
        <strain evidence="10">GBR_01_08_01A</strain>
    </source>
</reference>
<comment type="caution">
    <text evidence="10">The sequence shown here is derived from an EMBL/GenBank/DDBJ whole genome shotgun (WGS) entry which is preliminary data.</text>
</comment>
<reference evidence="10" key="1">
    <citation type="submission" date="2021-08" db="EMBL/GenBank/DDBJ databases">
        <authorList>
            <person name="Misof B."/>
            <person name="Oliver O."/>
            <person name="Podsiadlowski L."/>
            <person name="Donath A."/>
            <person name="Peters R."/>
            <person name="Mayer C."/>
            <person name="Rust J."/>
            <person name="Gunkel S."/>
            <person name="Lesny P."/>
            <person name="Martin S."/>
            <person name="Oeyen J.P."/>
            <person name="Petersen M."/>
            <person name="Panagiotis P."/>
            <person name="Wilbrandt J."/>
            <person name="Tanja T."/>
        </authorList>
    </citation>
    <scope>NUCLEOTIDE SEQUENCE</scope>
    <source>
        <strain evidence="10">GBR_01_08_01A</strain>
        <tissue evidence="10">Thorax + abdomen</tissue>
    </source>
</reference>
<feature type="active site" description="Nucleophile" evidence="7">
    <location>
        <position position="403"/>
    </location>
</feature>
<evidence type="ECO:0000313" key="11">
    <source>
        <dbReference type="Proteomes" id="UP001258017"/>
    </source>
</evidence>
<evidence type="ECO:0000256" key="4">
    <source>
        <dbReference type="ARBA" id="ARBA00022801"/>
    </source>
</evidence>
<dbReference type="AlphaFoldDB" id="A0AAD9RB90"/>
<dbReference type="Gene3D" id="3.20.20.80">
    <property type="entry name" value="Glycosidases"/>
    <property type="match status" value="1"/>
</dbReference>
<keyword evidence="4" id="KW-0378">Hydrolase</keyword>
<dbReference type="InterPro" id="IPR017853">
    <property type="entry name" value="GH"/>
</dbReference>
<proteinExistence type="inferred from homology"/>
<feature type="signal peptide" evidence="9">
    <location>
        <begin position="1"/>
        <end position="24"/>
    </location>
</feature>
<comment type="similarity">
    <text evidence="1 8">Belongs to the glycosyl hydrolase 1 family.</text>
</comment>
<dbReference type="GO" id="GO:0005975">
    <property type="term" value="P:carbohydrate metabolic process"/>
    <property type="evidence" value="ECO:0007669"/>
    <property type="project" value="InterPro"/>
</dbReference>
<evidence type="ECO:0000256" key="5">
    <source>
        <dbReference type="ARBA" id="ARBA00023180"/>
    </source>
</evidence>
<dbReference type="FunFam" id="3.20.20.80:FF:000013">
    <property type="entry name" value="lactase-phlorizin hydrolase"/>
    <property type="match status" value="1"/>
</dbReference>
<evidence type="ECO:0000256" key="8">
    <source>
        <dbReference type="RuleBase" id="RU003690"/>
    </source>
</evidence>
<keyword evidence="11" id="KW-1185">Reference proteome</keyword>
<comment type="subunit">
    <text evidence="2">Homodimer.</text>
</comment>
<dbReference type="InterPro" id="IPR001360">
    <property type="entry name" value="Glyco_hydro_1"/>
</dbReference>
<evidence type="ECO:0000256" key="3">
    <source>
        <dbReference type="ARBA" id="ARBA00012744"/>
    </source>
</evidence>
<name>A0AAD9RB90_9HYME</name>
<gene>
    <name evidence="10" type="ORF">KPH14_005859</name>
</gene>
<dbReference type="Proteomes" id="UP001258017">
    <property type="component" value="Unassembled WGS sequence"/>
</dbReference>
<evidence type="ECO:0000256" key="1">
    <source>
        <dbReference type="ARBA" id="ARBA00010838"/>
    </source>
</evidence>
<dbReference type="PRINTS" id="PR00131">
    <property type="entry name" value="GLHYDRLASE1"/>
</dbReference>